<dbReference type="InterPro" id="IPR012902">
    <property type="entry name" value="N_methyl_site"/>
</dbReference>
<evidence type="ECO:0000256" key="1">
    <source>
        <dbReference type="SAM" id="Phobius"/>
    </source>
</evidence>
<evidence type="ECO:0000313" key="2">
    <source>
        <dbReference type="EMBL" id="RGT56197.1"/>
    </source>
</evidence>
<gene>
    <name evidence="2" type="ORF">DWX20_05155</name>
</gene>
<dbReference type="EMBL" id="QRWX01000002">
    <property type="protein sequence ID" value="RGT56197.1"/>
    <property type="molecule type" value="Genomic_DNA"/>
</dbReference>
<keyword evidence="1" id="KW-0472">Membrane</keyword>
<keyword evidence="1" id="KW-0812">Transmembrane</keyword>
<sequence>MDMRISNKGFSLLEMCVVLFVISIFMMLLPTNMHMPETEYYGFVDEYLYLQSTAMKQAKSISFDAYGVSFNQKGNVNQAKTIHFKNERTIIVELGGGRLAIQ</sequence>
<accession>A0A412PF07</accession>
<protein>
    <submittedName>
        <fullName evidence="2">Prepilin-type N-terminal cleavage/methylation domain-containing protein</fullName>
    </submittedName>
</protein>
<feature type="transmembrane region" description="Helical" evidence="1">
    <location>
        <begin position="12"/>
        <end position="29"/>
    </location>
</feature>
<reference evidence="2 3" key="1">
    <citation type="submission" date="2018-08" db="EMBL/GenBank/DDBJ databases">
        <title>A genome reference for cultivated species of the human gut microbiota.</title>
        <authorList>
            <person name="Zou Y."/>
            <person name="Xue W."/>
            <person name="Luo G."/>
        </authorList>
    </citation>
    <scope>NUCLEOTIDE SEQUENCE [LARGE SCALE GENOMIC DNA]</scope>
    <source>
        <strain evidence="2 3">AF18-46</strain>
    </source>
</reference>
<comment type="caution">
    <text evidence="2">The sequence shown here is derived from an EMBL/GenBank/DDBJ whole genome shotgun (WGS) entry which is preliminary data.</text>
</comment>
<evidence type="ECO:0000313" key="3">
    <source>
        <dbReference type="Proteomes" id="UP000284731"/>
    </source>
</evidence>
<name>A0A412PF07_9FIRM</name>
<dbReference type="Proteomes" id="UP000284731">
    <property type="component" value="Unassembled WGS sequence"/>
</dbReference>
<organism evidence="2 3">
    <name type="scientific">Solobacterium moorei</name>
    <dbReference type="NCBI Taxonomy" id="102148"/>
    <lineage>
        <taxon>Bacteria</taxon>
        <taxon>Bacillati</taxon>
        <taxon>Bacillota</taxon>
        <taxon>Erysipelotrichia</taxon>
        <taxon>Erysipelotrichales</taxon>
        <taxon>Erysipelotrichaceae</taxon>
        <taxon>Solobacterium</taxon>
    </lineage>
</organism>
<dbReference type="AlphaFoldDB" id="A0A412PF07"/>
<proteinExistence type="predicted"/>
<dbReference type="NCBIfam" id="TIGR02532">
    <property type="entry name" value="IV_pilin_GFxxxE"/>
    <property type="match status" value="1"/>
</dbReference>
<dbReference type="Pfam" id="PF07963">
    <property type="entry name" value="N_methyl"/>
    <property type="match status" value="1"/>
</dbReference>
<keyword evidence="1" id="KW-1133">Transmembrane helix</keyword>